<evidence type="ECO:0000256" key="1">
    <source>
        <dbReference type="ARBA" id="ARBA00004300"/>
    </source>
</evidence>
<sequence>MALMFQSDVVQYVCTCGQLKPISLMYFCRHCLKLRCGYCVCHEVDSHYCSNCLEILPSAEARLKKHRCQTCFDCPNCLNTLAVRATTVSVRDPDDPNKVNSLKKYYHSCFFCRWTTRDVGLPDQAVQTVSANGWSQKGESNIQRINVLLEYVRLLGMQERHEREQREKKFTPRSRRTFTHHPGLTAAHVRKRAGLPPELPAPSTIRDNLAEFQPAVAKEEVASLPESIFTEELDIDQVTTLTQRLAQPETQPESIVDLIPSCKHLCTKRSQRCRGCEHNVSKPDLNPSSIKFKIQHAASFHVPEVRLVSVQPLIGSKECEIVIVFSNPSQQPTTISFITLEEAEAEAQEHTEVTPDTSVPQGEAPPSLSSLTRSPPVMEEPRPVSIAVTGDVNLPTADVEIVLAPKDDAAEYDDSSDTQQFHDDPQIVVHRRANKASLRLTVIPHADKAGQNCTIGFGFRYTYINRISTPASASFEPQKVQLSSRTFLNCGKIKESQ</sequence>
<feature type="region of interest" description="Disordered" evidence="15">
    <location>
        <begin position="345"/>
        <end position="378"/>
    </location>
</feature>
<dbReference type="GO" id="GO:0005813">
    <property type="term" value="C:centrosome"/>
    <property type="evidence" value="ECO:0007669"/>
    <property type="project" value="UniProtKB-SubCell"/>
</dbReference>
<keyword evidence="7" id="KW-0597">Phosphoprotein</keyword>
<dbReference type="RefSeq" id="XP_034245300.1">
    <property type="nucleotide sequence ID" value="XM_034389409.1"/>
</dbReference>
<dbReference type="CTD" id="35709"/>
<dbReference type="Pfam" id="PF05502">
    <property type="entry name" value="Dynactin_p62"/>
    <property type="match status" value="2"/>
</dbReference>
<dbReference type="Proteomes" id="UP000515158">
    <property type="component" value="Unplaced"/>
</dbReference>
<dbReference type="PANTHER" id="PTHR13034">
    <property type="entry name" value="DYNACTIN P62 SUBUNIT"/>
    <property type="match status" value="1"/>
</dbReference>
<keyword evidence="5" id="KW-0963">Cytoplasm</keyword>
<evidence type="ECO:0000256" key="7">
    <source>
        <dbReference type="ARBA" id="ARBA00022553"/>
    </source>
</evidence>
<evidence type="ECO:0000256" key="8">
    <source>
        <dbReference type="ARBA" id="ARBA00022843"/>
    </source>
</evidence>
<keyword evidence="16" id="KW-1185">Reference proteome</keyword>
<dbReference type="InterPro" id="IPR008603">
    <property type="entry name" value="DCTN4"/>
</dbReference>
<organism evidence="17">
    <name type="scientific">Thrips palmi</name>
    <name type="common">Melon thrips</name>
    <dbReference type="NCBI Taxonomy" id="161013"/>
    <lineage>
        <taxon>Eukaryota</taxon>
        <taxon>Metazoa</taxon>
        <taxon>Ecdysozoa</taxon>
        <taxon>Arthropoda</taxon>
        <taxon>Hexapoda</taxon>
        <taxon>Insecta</taxon>
        <taxon>Pterygota</taxon>
        <taxon>Neoptera</taxon>
        <taxon>Paraneoptera</taxon>
        <taxon>Thysanoptera</taxon>
        <taxon>Terebrantia</taxon>
        <taxon>Thripoidea</taxon>
        <taxon>Thripidae</taxon>
        <taxon>Thrips</taxon>
    </lineage>
</organism>
<keyword evidence="11" id="KW-0206">Cytoskeleton</keyword>
<accession>A0A6P8Z5C7</accession>
<gene>
    <name evidence="17" type="primary">LOC117647583</name>
</gene>
<dbReference type="GO" id="GO:0030016">
    <property type="term" value="C:myofibril"/>
    <property type="evidence" value="ECO:0007669"/>
    <property type="project" value="UniProtKB-SubCell"/>
</dbReference>
<dbReference type="FunCoup" id="A0A6P8Z5C7">
    <property type="interactions" value="1561"/>
</dbReference>
<proteinExistence type="inferred from homology"/>
<comment type="subunit">
    <text evidence="14">Subunit of dynactin, a multiprotein complex part of a tripartite complex with dynein and a adapter, such as BICDL1, BICD2 or HOOK3. The dynactin complex is built around ACTR1A/ACTB filament and consists of an actin-related filament composed of a shoulder domain, a pointed end and a barbed end. Its length is defined by its flexible shoulder domain. The soulder is composed of 2 DCTN1 subunits, 4 DCTN2 and 2 DCTN3. The 4 DCNT2 (via N-terminus) bind the ACTR1A filament and act as molecular rulers to determine the length. The pointed end is important for binding dynein-dynactin cargo adapters. Consists of 4 subunits: ACTR10, DCNT4, DCTN5 and DCTN6. The barbed end is composed of a CAPZA1:CAPZB heterodimers, which binds ACTR1A/ACTB filament and dynactin and stabilizes dynactin. Interacts with ATP7B, but not ATP7A, in a copper-dependent manner. Interacts with ANK2; this interaction is required for localization at costameres. Interacts with N4BP2L1.</text>
</comment>
<evidence type="ECO:0000256" key="14">
    <source>
        <dbReference type="ARBA" id="ARBA00093507"/>
    </source>
</evidence>
<evidence type="ECO:0000256" key="9">
    <source>
        <dbReference type="ARBA" id="ARBA00022990"/>
    </source>
</evidence>
<dbReference type="AlphaFoldDB" id="A0A6P8Z5C7"/>
<dbReference type="InParanoid" id="A0A6P8Z5C7"/>
<dbReference type="GO" id="GO:0005869">
    <property type="term" value="C:dynactin complex"/>
    <property type="evidence" value="ECO:0007669"/>
    <property type="project" value="InterPro"/>
</dbReference>
<evidence type="ECO:0000256" key="10">
    <source>
        <dbReference type="ARBA" id="ARBA00023054"/>
    </source>
</evidence>
<keyword evidence="9" id="KW-0007">Acetylation</keyword>
<comment type="similarity">
    <text evidence="12">Belongs to the dynactin subunit 4 family.</text>
</comment>
<comment type="subcellular location">
    <subcellularLocation>
        <location evidence="3">Cytoplasm</location>
        <location evidence="3">Cell cortex</location>
    </subcellularLocation>
    <subcellularLocation>
        <location evidence="1">Cytoplasm</location>
        <location evidence="1">Cytoskeleton</location>
        <location evidence="1">Microtubule organizing center</location>
        <location evidence="1">Centrosome</location>
    </subcellularLocation>
    <subcellularLocation>
        <location evidence="2">Cytoplasm</location>
        <location evidence="2">Cytoskeleton</location>
        <location evidence="2">Stress fiber</location>
    </subcellularLocation>
    <subcellularLocation>
        <location evidence="4">Cytoplasm</location>
        <location evidence="4">Myofibril</location>
    </subcellularLocation>
</comment>
<reference evidence="17" key="1">
    <citation type="submission" date="2025-08" db="UniProtKB">
        <authorList>
            <consortium name="RefSeq"/>
        </authorList>
    </citation>
    <scope>IDENTIFICATION</scope>
    <source>
        <tissue evidence="17">Total insect</tissue>
    </source>
</reference>
<evidence type="ECO:0000256" key="4">
    <source>
        <dbReference type="ARBA" id="ARBA00004657"/>
    </source>
</evidence>
<feature type="compositionally biased region" description="Low complexity" evidence="15">
    <location>
        <begin position="365"/>
        <end position="376"/>
    </location>
</feature>
<keyword evidence="6" id="KW-1017">Isopeptide bond</keyword>
<evidence type="ECO:0000256" key="3">
    <source>
        <dbReference type="ARBA" id="ARBA00004544"/>
    </source>
</evidence>
<protein>
    <recommendedName>
        <fullName evidence="13">Dynactin subunit 4</fullName>
    </recommendedName>
</protein>
<dbReference type="PANTHER" id="PTHR13034:SF2">
    <property type="entry name" value="DYNACTIN SUBUNIT 4"/>
    <property type="match status" value="1"/>
</dbReference>
<evidence type="ECO:0000313" key="16">
    <source>
        <dbReference type="Proteomes" id="UP000515158"/>
    </source>
</evidence>
<name>A0A6P8Z5C7_THRPL</name>
<evidence type="ECO:0000256" key="13">
    <source>
        <dbReference type="ARBA" id="ARBA00034864"/>
    </source>
</evidence>
<dbReference type="KEGG" id="tpal:117647583"/>
<evidence type="ECO:0000256" key="11">
    <source>
        <dbReference type="ARBA" id="ARBA00023212"/>
    </source>
</evidence>
<evidence type="ECO:0000256" key="5">
    <source>
        <dbReference type="ARBA" id="ARBA00022490"/>
    </source>
</evidence>
<evidence type="ECO:0000313" key="17">
    <source>
        <dbReference type="RefSeq" id="XP_034245300.1"/>
    </source>
</evidence>
<evidence type="ECO:0000256" key="2">
    <source>
        <dbReference type="ARBA" id="ARBA00004529"/>
    </source>
</evidence>
<dbReference type="OrthoDB" id="283815at2759"/>
<dbReference type="GeneID" id="117647583"/>
<keyword evidence="10" id="KW-0175">Coiled coil</keyword>
<evidence type="ECO:0000256" key="6">
    <source>
        <dbReference type="ARBA" id="ARBA00022499"/>
    </source>
</evidence>
<dbReference type="GO" id="GO:0005938">
    <property type="term" value="C:cell cortex"/>
    <property type="evidence" value="ECO:0007669"/>
    <property type="project" value="UniProtKB-SubCell"/>
</dbReference>
<evidence type="ECO:0000256" key="15">
    <source>
        <dbReference type="SAM" id="MobiDB-lite"/>
    </source>
</evidence>
<keyword evidence="8" id="KW-0832">Ubl conjugation</keyword>
<evidence type="ECO:0000256" key="12">
    <source>
        <dbReference type="ARBA" id="ARBA00034776"/>
    </source>
</evidence>
<dbReference type="GO" id="GO:0001725">
    <property type="term" value="C:stress fiber"/>
    <property type="evidence" value="ECO:0007669"/>
    <property type="project" value="UniProtKB-SubCell"/>
</dbReference>